<dbReference type="EMBL" id="VSSQ01010442">
    <property type="protein sequence ID" value="MPM44356.1"/>
    <property type="molecule type" value="Genomic_DNA"/>
</dbReference>
<dbReference type="GO" id="GO:0022625">
    <property type="term" value="C:cytosolic large ribosomal subunit"/>
    <property type="evidence" value="ECO:0007669"/>
    <property type="project" value="TreeGrafter"/>
</dbReference>
<dbReference type="InterPro" id="IPR000456">
    <property type="entry name" value="Ribosomal_bL17"/>
</dbReference>
<name>A0A644ZUF0_9ZZZZ</name>
<reference evidence="4" key="1">
    <citation type="submission" date="2019-08" db="EMBL/GenBank/DDBJ databases">
        <authorList>
            <person name="Kucharzyk K."/>
            <person name="Murdoch R.W."/>
            <person name="Higgins S."/>
            <person name="Loffler F."/>
        </authorList>
    </citation>
    <scope>NUCLEOTIDE SEQUENCE</scope>
</reference>
<keyword evidence="2 4" id="KW-0689">Ribosomal protein</keyword>
<evidence type="ECO:0000256" key="2">
    <source>
        <dbReference type="ARBA" id="ARBA00022980"/>
    </source>
</evidence>
<gene>
    <name evidence="4" type="primary">rplQ_28</name>
    <name evidence="4" type="ORF">SDC9_91034</name>
</gene>
<dbReference type="HAMAP" id="MF_01368">
    <property type="entry name" value="Ribosomal_bL17"/>
    <property type="match status" value="1"/>
</dbReference>
<comment type="similarity">
    <text evidence="1">Belongs to the bacterial ribosomal protein bL17 family.</text>
</comment>
<dbReference type="PANTHER" id="PTHR14413">
    <property type="entry name" value="RIBOSOMAL PROTEIN L17"/>
    <property type="match status" value="1"/>
</dbReference>
<evidence type="ECO:0000313" key="4">
    <source>
        <dbReference type="EMBL" id="MPM44356.1"/>
    </source>
</evidence>
<evidence type="ECO:0000256" key="1">
    <source>
        <dbReference type="ARBA" id="ARBA00008777"/>
    </source>
</evidence>
<dbReference type="GO" id="GO:0006412">
    <property type="term" value="P:translation"/>
    <property type="evidence" value="ECO:0007669"/>
    <property type="project" value="InterPro"/>
</dbReference>
<accession>A0A644ZUF0</accession>
<protein>
    <submittedName>
        <fullName evidence="4">50S ribosomal protein L17</fullName>
    </submittedName>
</protein>
<dbReference type="InterPro" id="IPR036373">
    <property type="entry name" value="Ribosomal_bL17_sf"/>
</dbReference>
<keyword evidence="3" id="KW-0687">Ribonucleoprotein</keyword>
<organism evidence="4">
    <name type="scientific">bioreactor metagenome</name>
    <dbReference type="NCBI Taxonomy" id="1076179"/>
    <lineage>
        <taxon>unclassified sequences</taxon>
        <taxon>metagenomes</taxon>
        <taxon>ecological metagenomes</taxon>
    </lineage>
</organism>
<dbReference type="AlphaFoldDB" id="A0A644ZUF0"/>
<dbReference type="NCBIfam" id="TIGR00059">
    <property type="entry name" value="L17"/>
    <property type="match status" value="1"/>
</dbReference>
<dbReference type="PANTHER" id="PTHR14413:SF16">
    <property type="entry name" value="LARGE RIBOSOMAL SUBUNIT PROTEIN BL17M"/>
    <property type="match status" value="1"/>
</dbReference>
<dbReference type="SUPFAM" id="SSF64263">
    <property type="entry name" value="Prokaryotic ribosomal protein L17"/>
    <property type="match status" value="1"/>
</dbReference>
<evidence type="ECO:0000256" key="3">
    <source>
        <dbReference type="ARBA" id="ARBA00023274"/>
    </source>
</evidence>
<proteinExistence type="inferred from homology"/>
<dbReference type="GO" id="GO:0003735">
    <property type="term" value="F:structural constituent of ribosome"/>
    <property type="evidence" value="ECO:0007669"/>
    <property type="project" value="InterPro"/>
</dbReference>
<dbReference type="Gene3D" id="3.90.1030.10">
    <property type="entry name" value="Ribosomal protein L17"/>
    <property type="match status" value="1"/>
</dbReference>
<dbReference type="Pfam" id="PF01196">
    <property type="entry name" value="Ribosomal_L17"/>
    <property type="match status" value="1"/>
</dbReference>
<sequence length="125" mass="14241">MRHQVAGFKLGRTKDQRIGLRRTMVNQLFQHERIQTTHAKALFIRGEAEKLITLARRSSKATEAEKVHARRLASARLGDAEMVKKLFDEIAPRFETRNGGYTRISKLGPRLGDSAEMVVIELVEE</sequence>
<comment type="caution">
    <text evidence="4">The sequence shown here is derived from an EMBL/GenBank/DDBJ whole genome shotgun (WGS) entry which is preliminary data.</text>
</comment>